<dbReference type="FunFam" id="1.10.8.50:FF:000009">
    <property type="entry name" value="Formamidopyrimidine-DNA glycosylase"/>
    <property type="match status" value="1"/>
</dbReference>
<dbReference type="PANTHER" id="PTHR22993">
    <property type="entry name" value="FORMAMIDOPYRIMIDINE-DNA GLYCOSYLASE"/>
    <property type="match status" value="1"/>
</dbReference>
<evidence type="ECO:0000256" key="7">
    <source>
        <dbReference type="ARBA" id="ARBA00023239"/>
    </source>
</evidence>
<dbReference type="GO" id="GO:0006284">
    <property type="term" value="P:base-excision repair"/>
    <property type="evidence" value="ECO:0007669"/>
    <property type="project" value="InterPro"/>
</dbReference>
<evidence type="ECO:0000256" key="5">
    <source>
        <dbReference type="ARBA" id="ARBA00023125"/>
    </source>
</evidence>
<protein>
    <submittedName>
        <fullName evidence="12">Formamidopyrimidine-DNA glycosylase</fullName>
    </submittedName>
</protein>
<dbReference type="GO" id="GO:0016829">
    <property type="term" value="F:lyase activity"/>
    <property type="evidence" value="ECO:0007669"/>
    <property type="project" value="UniProtKB-KW"/>
</dbReference>
<accession>A0A9P4TX59</accession>
<dbReference type="SMART" id="SM01232">
    <property type="entry name" value="H2TH"/>
    <property type="match status" value="1"/>
</dbReference>
<comment type="catalytic activity">
    <reaction evidence="1">
        <text>Hydrolysis of DNA containing ring-opened 7-methylguanine residues, releasing 2,6-diamino-4-hydroxy-5-(N-methyl)formamidopyrimidine.</text>
        <dbReference type="EC" id="3.2.2.23"/>
    </reaction>
</comment>
<dbReference type="Gene3D" id="3.20.190.10">
    <property type="entry name" value="MutM-like, N-terminal"/>
    <property type="match status" value="1"/>
</dbReference>
<dbReference type="GO" id="GO:0005634">
    <property type="term" value="C:nucleus"/>
    <property type="evidence" value="ECO:0007669"/>
    <property type="project" value="TreeGrafter"/>
</dbReference>
<dbReference type="GO" id="GO:0008270">
    <property type="term" value="F:zinc ion binding"/>
    <property type="evidence" value="ECO:0007669"/>
    <property type="project" value="InterPro"/>
</dbReference>
<keyword evidence="13" id="KW-1185">Reference proteome</keyword>
<evidence type="ECO:0000256" key="9">
    <source>
        <dbReference type="ARBA" id="ARBA00023295"/>
    </source>
</evidence>
<keyword evidence="8" id="KW-0511">Multifunctional enzyme</keyword>
<feature type="non-terminal residue" evidence="12">
    <location>
        <position position="1"/>
    </location>
</feature>
<dbReference type="Pfam" id="PF01149">
    <property type="entry name" value="Fapy_DNA_glyco"/>
    <property type="match status" value="1"/>
</dbReference>
<dbReference type="Pfam" id="PF06831">
    <property type="entry name" value="H2TH"/>
    <property type="match status" value="1"/>
</dbReference>
<dbReference type="SMART" id="SM00898">
    <property type="entry name" value="Fapy_DNA_glyco"/>
    <property type="match status" value="1"/>
</dbReference>
<comment type="similarity">
    <text evidence="2">Belongs to the FPG family.</text>
</comment>
<dbReference type="SUPFAM" id="SSF81624">
    <property type="entry name" value="N-terminal domain of MutM-like DNA repair proteins"/>
    <property type="match status" value="1"/>
</dbReference>
<comment type="caution">
    <text evidence="12">The sequence shown here is derived from an EMBL/GenBank/DDBJ whole genome shotgun (WGS) entry which is preliminary data.</text>
</comment>
<dbReference type="GO" id="GO:0008534">
    <property type="term" value="F:oxidized purine nucleobase lesion DNA N-glycosylase activity"/>
    <property type="evidence" value="ECO:0007669"/>
    <property type="project" value="UniProtKB-EC"/>
</dbReference>
<feature type="domain" description="Formamidopyrimidine-DNA glycosylase catalytic" evidence="11">
    <location>
        <begin position="1"/>
        <end position="130"/>
    </location>
</feature>
<dbReference type="InterPro" id="IPR010979">
    <property type="entry name" value="Ribosomal_uS13-like_H2TH"/>
</dbReference>
<keyword evidence="3" id="KW-0227">DNA damage</keyword>
<dbReference type="PROSITE" id="PS51068">
    <property type="entry name" value="FPG_CAT"/>
    <property type="match status" value="1"/>
</dbReference>
<evidence type="ECO:0000256" key="4">
    <source>
        <dbReference type="ARBA" id="ARBA00022801"/>
    </source>
</evidence>
<organism evidence="12 13">
    <name type="scientific">Tothia fuscella</name>
    <dbReference type="NCBI Taxonomy" id="1048955"/>
    <lineage>
        <taxon>Eukaryota</taxon>
        <taxon>Fungi</taxon>
        <taxon>Dikarya</taxon>
        <taxon>Ascomycota</taxon>
        <taxon>Pezizomycotina</taxon>
        <taxon>Dothideomycetes</taxon>
        <taxon>Pleosporomycetidae</taxon>
        <taxon>Venturiales</taxon>
        <taxon>Cylindrosympodiaceae</taxon>
        <taxon>Tothia</taxon>
    </lineage>
</organism>
<dbReference type="InterPro" id="IPR015886">
    <property type="entry name" value="H2TH_FPG"/>
</dbReference>
<keyword evidence="6" id="KW-0234">DNA repair</keyword>
<dbReference type="AlphaFoldDB" id="A0A9P4TX59"/>
<evidence type="ECO:0000256" key="10">
    <source>
        <dbReference type="SAM" id="MobiDB-lite"/>
    </source>
</evidence>
<dbReference type="Proteomes" id="UP000800235">
    <property type="component" value="Unassembled WGS sequence"/>
</dbReference>
<dbReference type="GO" id="GO:0003684">
    <property type="term" value="F:damaged DNA binding"/>
    <property type="evidence" value="ECO:0007669"/>
    <property type="project" value="InterPro"/>
</dbReference>
<evidence type="ECO:0000259" key="11">
    <source>
        <dbReference type="PROSITE" id="PS51068"/>
    </source>
</evidence>
<gene>
    <name evidence="12" type="ORF">EJ08DRAFT_591629</name>
</gene>
<keyword evidence="9" id="KW-0326">Glycosidase</keyword>
<feature type="region of interest" description="Disordered" evidence="10">
    <location>
        <begin position="281"/>
        <end position="375"/>
    </location>
</feature>
<evidence type="ECO:0000313" key="13">
    <source>
        <dbReference type="Proteomes" id="UP000800235"/>
    </source>
</evidence>
<name>A0A9P4TX59_9PEZI</name>
<evidence type="ECO:0000256" key="3">
    <source>
        <dbReference type="ARBA" id="ARBA00022763"/>
    </source>
</evidence>
<feature type="compositionally biased region" description="Basic and acidic residues" evidence="10">
    <location>
        <begin position="302"/>
        <end position="314"/>
    </location>
</feature>
<dbReference type="OrthoDB" id="444592at2759"/>
<evidence type="ECO:0000256" key="2">
    <source>
        <dbReference type="ARBA" id="ARBA00009409"/>
    </source>
</evidence>
<dbReference type="PANTHER" id="PTHR22993:SF9">
    <property type="entry name" value="FORMAMIDOPYRIMIDINE-DNA GLYCOSYLASE"/>
    <property type="match status" value="1"/>
</dbReference>
<evidence type="ECO:0000256" key="6">
    <source>
        <dbReference type="ARBA" id="ARBA00023204"/>
    </source>
</evidence>
<evidence type="ECO:0000256" key="1">
    <source>
        <dbReference type="ARBA" id="ARBA00001668"/>
    </source>
</evidence>
<dbReference type="GO" id="GO:0003906">
    <property type="term" value="F:DNA-(apurinic or apyrimidinic site) endonuclease activity"/>
    <property type="evidence" value="ECO:0007669"/>
    <property type="project" value="InterPro"/>
</dbReference>
<dbReference type="CDD" id="cd08972">
    <property type="entry name" value="PF_Nei_N"/>
    <property type="match status" value="1"/>
</dbReference>
<dbReference type="Gene3D" id="1.10.8.50">
    <property type="match status" value="1"/>
</dbReference>
<feature type="compositionally biased region" description="Basic and acidic residues" evidence="10">
    <location>
        <begin position="341"/>
        <end position="353"/>
    </location>
</feature>
<keyword evidence="7" id="KW-0456">Lyase</keyword>
<keyword evidence="4" id="KW-0378">Hydrolase</keyword>
<evidence type="ECO:0000313" key="12">
    <source>
        <dbReference type="EMBL" id="KAF2428886.1"/>
    </source>
</evidence>
<dbReference type="SUPFAM" id="SSF46946">
    <property type="entry name" value="S13-like H2TH domain"/>
    <property type="match status" value="1"/>
</dbReference>
<keyword evidence="5" id="KW-0238">DNA-binding</keyword>
<dbReference type="InterPro" id="IPR035937">
    <property type="entry name" value="FPG_N"/>
</dbReference>
<proteinExistence type="inferred from homology"/>
<dbReference type="InterPro" id="IPR012319">
    <property type="entry name" value="FPG_cat"/>
</dbReference>
<reference evidence="12" key="1">
    <citation type="journal article" date="2020" name="Stud. Mycol.">
        <title>101 Dothideomycetes genomes: a test case for predicting lifestyles and emergence of pathogens.</title>
        <authorList>
            <person name="Haridas S."/>
            <person name="Albert R."/>
            <person name="Binder M."/>
            <person name="Bloem J."/>
            <person name="Labutti K."/>
            <person name="Salamov A."/>
            <person name="Andreopoulos B."/>
            <person name="Baker S."/>
            <person name="Barry K."/>
            <person name="Bills G."/>
            <person name="Bluhm B."/>
            <person name="Cannon C."/>
            <person name="Castanera R."/>
            <person name="Culley D."/>
            <person name="Daum C."/>
            <person name="Ezra D."/>
            <person name="Gonzalez J."/>
            <person name="Henrissat B."/>
            <person name="Kuo A."/>
            <person name="Liang C."/>
            <person name="Lipzen A."/>
            <person name="Lutzoni F."/>
            <person name="Magnuson J."/>
            <person name="Mondo S."/>
            <person name="Nolan M."/>
            <person name="Ohm R."/>
            <person name="Pangilinan J."/>
            <person name="Park H.-J."/>
            <person name="Ramirez L."/>
            <person name="Alfaro M."/>
            <person name="Sun H."/>
            <person name="Tritt A."/>
            <person name="Yoshinaga Y."/>
            <person name="Zwiers L.-H."/>
            <person name="Turgeon B."/>
            <person name="Goodwin S."/>
            <person name="Spatafora J."/>
            <person name="Crous P."/>
            <person name="Grigoriev I."/>
        </authorList>
    </citation>
    <scope>NUCLEOTIDE SEQUENCE</scope>
    <source>
        <strain evidence="12">CBS 130266</strain>
    </source>
</reference>
<sequence>QIAEIARIVHYLKKNVVGRTIANVKAEVDEIVYGKVGCSAAEFQKAMTGKKVLDARQQGKYFWMVMDSPPHPLMHFGMTGWIKFSNDEAAPYRPPKEEEKVWPPRFLKWELELKGEPECKVAFVDPRRLARIRLIDVDAAEMRNTTPLKENGPDPVIDKDILTQEWLKNKLNSKKVPVKALLLDQANISGVGNWVADEVLYQAKIHPEQYSNTFGDEQIKSLHDSLIGVCTLACELLGDSDKFPADWLMKHRWDKGKKGANVLPNGDKIIHLKVGGRTSAVVPNVQKKTGPVAGDVTEEDMESGKDEDNDEKPGAKKSKKAANAEEEEVYTPKATSRKRKSTGDNDVKEEVKATKKSKKDKPDNSGKRRSGRSVK</sequence>
<evidence type="ECO:0000256" key="8">
    <source>
        <dbReference type="ARBA" id="ARBA00023268"/>
    </source>
</evidence>
<dbReference type="EMBL" id="MU007052">
    <property type="protein sequence ID" value="KAF2428886.1"/>
    <property type="molecule type" value="Genomic_DNA"/>
</dbReference>